<reference evidence="2" key="1">
    <citation type="submission" date="2018-01" db="EMBL/GenBank/DDBJ databases">
        <authorList>
            <person name="Yu X.-D."/>
        </authorList>
    </citation>
    <scope>NUCLEOTIDE SEQUENCE</scope>
    <source>
        <strain evidence="2">ZX-21</strain>
    </source>
</reference>
<dbReference type="AlphaFoldDB" id="A0A2S4HLI2"/>
<name>A0A2S4HLI2_9GAMM</name>
<evidence type="ECO:0000256" key="1">
    <source>
        <dbReference type="SAM" id="SignalP"/>
    </source>
</evidence>
<dbReference type="Proteomes" id="UP000237222">
    <property type="component" value="Unassembled WGS sequence"/>
</dbReference>
<keyword evidence="1" id="KW-0732">Signal</keyword>
<dbReference type="EMBL" id="PQGG01000002">
    <property type="protein sequence ID" value="POP54740.1"/>
    <property type="molecule type" value="Genomic_DNA"/>
</dbReference>
<accession>A0A2S4HLI2</accession>
<feature type="signal peptide" evidence="1">
    <location>
        <begin position="1"/>
        <end position="22"/>
    </location>
</feature>
<evidence type="ECO:0000313" key="2">
    <source>
        <dbReference type="EMBL" id="POP54740.1"/>
    </source>
</evidence>
<organism evidence="2 3">
    <name type="scientific">Zhongshania marina</name>
    <dbReference type="NCBI Taxonomy" id="2304603"/>
    <lineage>
        <taxon>Bacteria</taxon>
        <taxon>Pseudomonadati</taxon>
        <taxon>Pseudomonadota</taxon>
        <taxon>Gammaproteobacteria</taxon>
        <taxon>Cellvibrionales</taxon>
        <taxon>Spongiibacteraceae</taxon>
        <taxon>Zhongshania</taxon>
    </lineage>
</organism>
<comment type="caution">
    <text evidence="2">The sequence shown here is derived from an EMBL/GenBank/DDBJ whole genome shotgun (WGS) entry which is preliminary data.</text>
</comment>
<sequence>MSIKKFGLVSTTLLAISISSHAQVPVIGNLLAGFENGTLSLDSLVLNTFPVQFLSNSPLSSLSALTSLGSSVLTNPQTLLNLGTTTGLPILQDLIPPVDILTTDPTALPNYLLSGGTILAPALGATLPIPVLVIPL</sequence>
<gene>
    <name evidence="2" type="ORF">C0068_00545</name>
</gene>
<feature type="chain" id="PRO_5015670411" evidence="1">
    <location>
        <begin position="23"/>
        <end position="136"/>
    </location>
</feature>
<dbReference type="RefSeq" id="WP_103682542.1">
    <property type="nucleotide sequence ID" value="NZ_PQGG01000002.1"/>
</dbReference>
<evidence type="ECO:0000313" key="3">
    <source>
        <dbReference type="Proteomes" id="UP000237222"/>
    </source>
</evidence>
<proteinExistence type="predicted"/>
<protein>
    <submittedName>
        <fullName evidence="2">Uncharacterized protein</fullName>
    </submittedName>
</protein>